<evidence type="ECO:0000313" key="2">
    <source>
        <dbReference type="Proteomes" id="UP000318616"/>
    </source>
</evidence>
<reference evidence="1 2" key="1">
    <citation type="submission" date="2019-01" db="EMBL/GenBank/DDBJ databases">
        <title>Coherence of Microcystis species and biogeography revealed through population genomics.</title>
        <authorList>
            <person name="Perez-Carrascal O.M."/>
            <person name="Terrat Y."/>
            <person name="Giani A."/>
            <person name="Fortin N."/>
            <person name="Tromas N."/>
            <person name="Shapiro B.J."/>
        </authorList>
    </citation>
    <scope>NUCLEOTIDE SEQUENCE [LARGE SCALE GENOMIC DNA]</scope>
    <source>
        <strain evidence="1">Mw_MB_S_20031200_S109D</strain>
    </source>
</reference>
<dbReference type="GO" id="GO:0017000">
    <property type="term" value="P:antibiotic biosynthetic process"/>
    <property type="evidence" value="ECO:0007669"/>
    <property type="project" value="UniProtKB-ARBA"/>
</dbReference>
<dbReference type="Gene3D" id="3.40.50.2000">
    <property type="entry name" value="Glycogen Phosphorylase B"/>
    <property type="match status" value="2"/>
</dbReference>
<dbReference type="CDD" id="cd03784">
    <property type="entry name" value="GT1_Gtf-like"/>
    <property type="match status" value="1"/>
</dbReference>
<dbReference type="PANTHER" id="PTHR48050:SF13">
    <property type="entry name" value="STEROL 3-BETA-GLUCOSYLTRANSFERASE UGT80A2"/>
    <property type="match status" value="1"/>
</dbReference>
<proteinExistence type="predicted"/>
<dbReference type="SUPFAM" id="SSF53756">
    <property type="entry name" value="UDP-Glycosyltransferase/glycogen phosphorylase"/>
    <property type="match status" value="1"/>
</dbReference>
<accession>A0A552M2W2</accession>
<dbReference type="EMBL" id="SFAP01000074">
    <property type="protein sequence ID" value="TRV26808.1"/>
    <property type="molecule type" value="Genomic_DNA"/>
</dbReference>
<comment type="caution">
    <text evidence="1">The sequence shown here is derived from an EMBL/GenBank/DDBJ whole genome shotgun (WGS) entry which is preliminary data.</text>
</comment>
<dbReference type="InterPro" id="IPR050426">
    <property type="entry name" value="Glycosyltransferase_28"/>
</dbReference>
<gene>
    <name evidence="1" type="ORF">EWV88_05710</name>
</gene>
<dbReference type="InterPro" id="IPR002213">
    <property type="entry name" value="UDP_glucos_trans"/>
</dbReference>
<dbReference type="FunFam" id="3.40.50.2000:FF:000072">
    <property type="entry name" value="Glycosyl transferase"/>
    <property type="match status" value="1"/>
</dbReference>
<dbReference type="Proteomes" id="UP000318616">
    <property type="component" value="Unassembled WGS sequence"/>
</dbReference>
<dbReference type="GO" id="GO:0016758">
    <property type="term" value="F:hexosyltransferase activity"/>
    <property type="evidence" value="ECO:0007669"/>
    <property type="project" value="UniProtKB-ARBA"/>
</dbReference>
<protein>
    <submittedName>
        <fullName evidence="1">Glycosyl transferase family 1</fullName>
    </submittedName>
</protein>
<keyword evidence="1" id="KW-0808">Transferase</keyword>
<dbReference type="GO" id="GO:0008194">
    <property type="term" value="F:UDP-glycosyltransferase activity"/>
    <property type="evidence" value="ECO:0007669"/>
    <property type="project" value="InterPro"/>
</dbReference>
<sequence length="422" mass="46306">MTHFGSICPAATGHLNTMNTLGRELQRRGHRVTVLGMPDAEANAKVAGLEFRAISPVDFPVGTTAKFYEDLGKLTGLAALRYTICLSEKTTASFLLNAPQVIKDAGIEALIIDECIYGGSTVADFLKIPFVTASSALVNGFDNTIPPAFTTWKYNPAWWARLRNRLGYGVISRFSQPIYKVISAYRQKYGMPACRNINDYYSVSKLAIISQQPAEFEYPRHDLNGILHFTGPHFDSTGRKTIDFPYEKLNDKPLIYTSMGTLQNRLTHIFYKIAEACVGLDAQLVIVLGGGLETQALPNLPGNPIVVKYAPQLELLQKASLTICHSGTNTVLESLFYGVPIVAIPIANDQAGVATRIAWSGVGKFITPSSLTTDRLRRAIQEVLTQPSYQENALRLKTAIQKAGGVPRAVDIIEEVISNRLK</sequence>
<name>A0A552M2W2_9CHRO</name>
<dbReference type="AlphaFoldDB" id="A0A552M2W2"/>
<evidence type="ECO:0000313" key="1">
    <source>
        <dbReference type="EMBL" id="TRV26808.1"/>
    </source>
</evidence>
<dbReference type="PANTHER" id="PTHR48050">
    <property type="entry name" value="STEROL 3-BETA-GLUCOSYLTRANSFERASE"/>
    <property type="match status" value="1"/>
</dbReference>
<organism evidence="1 2">
    <name type="scientific">Microcystis wesenbergii Mw_MB_S_20031200_S109D</name>
    <dbReference type="NCBI Taxonomy" id="2486241"/>
    <lineage>
        <taxon>Bacteria</taxon>
        <taxon>Bacillati</taxon>
        <taxon>Cyanobacteriota</taxon>
        <taxon>Cyanophyceae</taxon>
        <taxon>Oscillatoriophycideae</taxon>
        <taxon>Chroococcales</taxon>
        <taxon>Microcystaceae</taxon>
        <taxon>Microcystis</taxon>
    </lineage>
</organism>
<dbReference type="Pfam" id="PF00201">
    <property type="entry name" value="UDPGT"/>
    <property type="match status" value="1"/>
</dbReference>